<sequence length="741" mass="85870">MSLKPLIPSKNSTPSIPEPDFDDPSLYFNRELSWLDFNQRCILNAYDHLNPFLEQLNFIAIASSNLDEFYMVRVAGVYDQLLAGVSISENKTYQTPNQLLGHIIAKNQKNLQLQYQRYQELIQQLPQTGYQIKQMKDLTDQEFDQVCAYFDQLILPTLSPLAIDAYRPFPHLINKAINIYIDLKEGKQRKQAILPIPQLLDRYYVLEGEINTLILIEDIIIYFLDSLFKGHQINQAFPFRVTRNADFDLAEEDADDLLAVIEDYVQKRKNGMAVRIEIDQRYFNGSPSLSDNFFTTHFELDSRLIDQIEGPLDLTYLFSLRQLIGQTSPQFLFKPYQPYLNPKLLGEKLFDAARRSDLYFHHPYDDFKPIIELVSHAATDPQTISIKQTLYRVSKHSPIIQALKLAAQNGKEVTVLVELKARFDEENNVYWAKELEEAGCHVLYGISELKTHSKICLIIRKEGDHIQPYLHLGTGNYNDKTAKLYTDMGLITTHPGLCQDAIEFFNYLSGYCQRPDYRYLHVSPFEIRDSLMDAIDEEINYQEEFGNGHIIAKMNSLTDKPLIQKLYQASQAGVKIDLIVRGICCLRPGVKGISETIHVRSIVGRLLEHSRIYYFHRNGQHRLFLSSADMMTRNMVKRVEIEFPILNKKIEGTILNFLNLQLSDNQHAFILDSSGKYHLTRPNNDPVVNSQEILIQDAIDRQKKLRSQQHQGKTRLVSRTKRKPRLLGNLWQALRAWYPFK</sequence>
<dbReference type="Gene3D" id="3.30.1840.10">
    <property type="entry name" value="Polyphosphate kinase middle domain"/>
    <property type="match status" value="1"/>
</dbReference>
<reference evidence="12" key="1">
    <citation type="submission" date="2023-05" db="EMBL/GenBank/DDBJ databases">
        <title>Cataloging the Phylogenetic Diversity of Human Bladder Bacteria.</title>
        <authorList>
            <person name="Du J."/>
        </authorList>
    </citation>
    <scope>NUCLEOTIDE SEQUENCE</scope>
    <source>
        <strain evidence="12">UMB1231</strain>
    </source>
</reference>
<dbReference type="GO" id="GO:0005524">
    <property type="term" value="F:ATP binding"/>
    <property type="evidence" value="ECO:0007669"/>
    <property type="project" value="UniProtKB-KW"/>
</dbReference>
<keyword evidence="2 6" id="KW-0808">Transferase</keyword>
<feature type="binding site" evidence="6">
    <location>
        <position position="422"/>
    </location>
    <ligand>
        <name>Mg(2+)</name>
        <dbReference type="ChEBI" id="CHEBI:18420"/>
    </ligand>
</feature>
<dbReference type="RefSeq" id="WP_285066143.1">
    <property type="nucleotide sequence ID" value="NZ_JASOOE010000013.1"/>
</dbReference>
<dbReference type="InterPro" id="IPR036832">
    <property type="entry name" value="PPK_N_dom_sf"/>
</dbReference>
<feature type="domain" description="Polyphosphate kinase C-terminal" evidence="10">
    <location>
        <begin position="520"/>
        <end position="691"/>
    </location>
</feature>
<comment type="cofactor">
    <cofactor evidence="6">
        <name>Mg(2+)</name>
        <dbReference type="ChEBI" id="CHEBI:18420"/>
    </cofactor>
</comment>
<dbReference type="InterPro" id="IPR036830">
    <property type="entry name" value="PP_kinase_middle_dom_sf"/>
</dbReference>
<dbReference type="PANTHER" id="PTHR30218:SF0">
    <property type="entry name" value="POLYPHOSPHATE KINASE"/>
    <property type="match status" value="1"/>
</dbReference>
<dbReference type="Pfam" id="PF13089">
    <property type="entry name" value="PP_kinase_N"/>
    <property type="match status" value="1"/>
</dbReference>
<feature type="domain" description="Polyphosphate kinase N-terminal" evidence="9">
    <location>
        <begin position="27"/>
        <end position="131"/>
    </location>
</feature>
<evidence type="ECO:0000259" key="10">
    <source>
        <dbReference type="Pfam" id="PF13090"/>
    </source>
</evidence>
<feature type="active site" description="Phosphohistidine intermediate" evidence="6">
    <location>
        <position position="452"/>
    </location>
</feature>
<dbReference type="InterPro" id="IPR003414">
    <property type="entry name" value="PP_kinase"/>
</dbReference>
<feature type="domain" description="Polyphosphate kinase C-terminal" evidence="11">
    <location>
        <begin position="349"/>
        <end position="513"/>
    </location>
</feature>
<dbReference type="InterPro" id="IPR024953">
    <property type="entry name" value="PP_kinase_middle"/>
</dbReference>
<dbReference type="GO" id="GO:0006799">
    <property type="term" value="P:polyphosphate biosynthetic process"/>
    <property type="evidence" value="ECO:0007669"/>
    <property type="project" value="UniProtKB-UniRule"/>
</dbReference>
<dbReference type="AlphaFoldDB" id="A0AAJ1Q6Z1"/>
<organism evidence="12 13">
    <name type="scientific">Facklamia hominis</name>
    <dbReference type="NCBI Taxonomy" id="178214"/>
    <lineage>
        <taxon>Bacteria</taxon>
        <taxon>Bacillati</taxon>
        <taxon>Bacillota</taxon>
        <taxon>Bacilli</taxon>
        <taxon>Lactobacillales</taxon>
        <taxon>Aerococcaceae</taxon>
        <taxon>Facklamia</taxon>
    </lineage>
</organism>
<evidence type="ECO:0000259" key="8">
    <source>
        <dbReference type="Pfam" id="PF02503"/>
    </source>
</evidence>
<feature type="binding site" evidence="6">
    <location>
        <position position="581"/>
    </location>
    <ligand>
        <name>ATP</name>
        <dbReference type="ChEBI" id="CHEBI:30616"/>
    </ligand>
</feature>
<dbReference type="SUPFAM" id="SSF56024">
    <property type="entry name" value="Phospholipase D/nuclease"/>
    <property type="match status" value="2"/>
</dbReference>
<dbReference type="Pfam" id="PF17941">
    <property type="entry name" value="PP_kinase_C_1"/>
    <property type="match status" value="1"/>
</dbReference>
<evidence type="ECO:0000259" key="11">
    <source>
        <dbReference type="Pfam" id="PF17941"/>
    </source>
</evidence>
<dbReference type="GO" id="GO:0046872">
    <property type="term" value="F:metal ion binding"/>
    <property type="evidence" value="ECO:0007669"/>
    <property type="project" value="UniProtKB-KW"/>
</dbReference>
<dbReference type="InterPro" id="IPR041108">
    <property type="entry name" value="PP_kinase_C_1"/>
</dbReference>
<dbReference type="PIRSF" id="PIRSF015589">
    <property type="entry name" value="PP_kinase"/>
    <property type="match status" value="1"/>
</dbReference>
<feature type="binding site" evidence="6">
    <location>
        <position position="392"/>
    </location>
    <ligand>
        <name>Mg(2+)</name>
        <dbReference type="ChEBI" id="CHEBI:18420"/>
    </ligand>
</feature>
<keyword evidence="6" id="KW-0479">Metal-binding</keyword>
<evidence type="ECO:0000259" key="9">
    <source>
        <dbReference type="Pfam" id="PF13089"/>
    </source>
</evidence>
<dbReference type="GO" id="GO:0008976">
    <property type="term" value="F:polyphosphate kinase activity"/>
    <property type="evidence" value="ECO:0007669"/>
    <property type="project" value="UniProtKB-UniRule"/>
</dbReference>
<dbReference type="NCBIfam" id="NF003920">
    <property type="entry name" value="PRK05443.2-1"/>
    <property type="match status" value="1"/>
</dbReference>
<evidence type="ECO:0000256" key="4">
    <source>
        <dbReference type="ARBA" id="ARBA00022777"/>
    </source>
</evidence>
<feature type="binding site" evidence="6">
    <location>
        <position position="485"/>
    </location>
    <ligand>
        <name>ATP</name>
        <dbReference type="ChEBI" id="CHEBI:30616"/>
    </ligand>
</feature>
<keyword evidence="4 6" id="KW-0418">Kinase</keyword>
<comment type="catalytic activity">
    <reaction evidence="6 7">
        <text>[phosphate](n) + ATP = [phosphate](n+1) + ADP</text>
        <dbReference type="Rhea" id="RHEA:19573"/>
        <dbReference type="Rhea" id="RHEA-COMP:9859"/>
        <dbReference type="Rhea" id="RHEA-COMP:14280"/>
        <dbReference type="ChEBI" id="CHEBI:16838"/>
        <dbReference type="ChEBI" id="CHEBI:30616"/>
        <dbReference type="ChEBI" id="CHEBI:456216"/>
        <dbReference type="EC" id="2.7.4.1"/>
    </reaction>
</comment>
<comment type="caution">
    <text evidence="12">The sequence shown here is derived from an EMBL/GenBank/DDBJ whole genome shotgun (WGS) entry which is preliminary data.</text>
</comment>
<dbReference type="InterPro" id="IPR025200">
    <property type="entry name" value="PPK_C_dom2"/>
</dbReference>
<dbReference type="InterPro" id="IPR025198">
    <property type="entry name" value="PPK_N_dom"/>
</dbReference>
<evidence type="ECO:0000256" key="5">
    <source>
        <dbReference type="ARBA" id="ARBA00022840"/>
    </source>
</evidence>
<dbReference type="NCBIfam" id="TIGR03705">
    <property type="entry name" value="poly_P_kin"/>
    <property type="match status" value="1"/>
</dbReference>
<evidence type="ECO:0000256" key="2">
    <source>
        <dbReference type="ARBA" id="ARBA00022679"/>
    </source>
</evidence>
<dbReference type="SUPFAM" id="SSF140356">
    <property type="entry name" value="PPK N-terminal domain-like"/>
    <property type="match status" value="1"/>
</dbReference>
<dbReference type="PANTHER" id="PTHR30218">
    <property type="entry name" value="POLYPHOSPHATE KINASE"/>
    <property type="match status" value="1"/>
</dbReference>
<keyword evidence="3 6" id="KW-0547">Nucleotide-binding</keyword>
<evidence type="ECO:0000256" key="7">
    <source>
        <dbReference type="RuleBase" id="RU003800"/>
    </source>
</evidence>
<dbReference type="Pfam" id="PF13090">
    <property type="entry name" value="PP_kinase_C"/>
    <property type="match status" value="1"/>
</dbReference>
<accession>A0AAJ1Q6Z1</accession>
<dbReference type="CDD" id="cd09165">
    <property type="entry name" value="PLDc_PaPPK1_C1_like"/>
    <property type="match status" value="1"/>
</dbReference>
<dbReference type="SUPFAM" id="SSF143724">
    <property type="entry name" value="PHP14-like"/>
    <property type="match status" value="1"/>
</dbReference>
<dbReference type="Gene3D" id="3.30.870.10">
    <property type="entry name" value="Endonuclease Chain A"/>
    <property type="match status" value="2"/>
</dbReference>
<evidence type="ECO:0000256" key="6">
    <source>
        <dbReference type="HAMAP-Rule" id="MF_00347"/>
    </source>
</evidence>
<proteinExistence type="inferred from homology"/>
<dbReference type="GO" id="GO:0009358">
    <property type="term" value="C:polyphosphate kinase complex"/>
    <property type="evidence" value="ECO:0007669"/>
    <property type="project" value="InterPro"/>
</dbReference>
<dbReference type="NCBIfam" id="NF003917">
    <property type="entry name" value="PRK05443.1-1"/>
    <property type="match status" value="1"/>
</dbReference>
<dbReference type="EC" id="2.7.4.1" evidence="6 7"/>
<comment type="function">
    <text evidence="6 7">Catalyzes the reversible transfer of the terminal phosphate of ATP to form a long-chain polyphosphate (polyP).</text>
</comment>
<keyword evidence="6" id="KW-0460">Magnesium</keyword>
<comment type="similarity">
    <text evidence="6 7">Belongs to the polyphosphate kinase 1 (PPK1) family.</text>
</comment>
<feature type="binding site" evidence="6">
    <location>
        <position position="609"/>
    </location>
    <ligand>
        <name>ATP</name>
        <dbReference type="ChEBI" id="CHEBI:30616"/>
    </ligand>
</feature>
<dbReference type="EMBL" id="JASOOE010000013">
    <property type="protein sequence ID" value="MDK7187691.1"/>
    <property type="molecule type" value="Genomic_DNA"/>
</dbReference>
<feature type="domain" description="Polyphosphate kinase middle" evidence="8">
    <location>
        <begin position="145"/>
        <end position="320"/>
    </location>
</feature>
<comment type="PTM">
    <text evidence="6 7">An intermediate of this reaction is the autophosphorylated ppk in which a phosphate is covalently linked to a histidine residue through a N-P bond.</text>
</comment>
<keyword evidence="5 6" id="KW-0067">ATP-binding</keyword>
<protein>
    <recommendedName>
        <fullName evidence="6 7">Polyphosphate kinase</fullName>
        <ecNumber evidence="6 7">2.7.4.1</ecNumber>
    </recommendedName>
    <alternativeName>
        <fullName evidence="6">ATP-polyphosphate phosphotransferase</fullName>
    </alternativeName>
    <alternativeName>
        <fullName evidence="6">Polyphosphoric acid kinase</fullName>
    </alternativeName>
</protein>
<keyword evidence="1 6" id="KW-0597">Phosphoprotein</keyword>
<dbReference type="Pfam" id="PF02503">
    <property type="entry name" value="PP_kinase"/>
    <property type="match status" value="1"/>
</dbReference>
<evidence type="ECO:0000256" key="3">
    <source>
        <dbReference type="ARBA" id="ARBA00022741"/>
    </source>
</evidence>
<evidence type="ECO:0000256" key="1">
    <source>
        <dbReference type="ARBA" id="ARBA00022553"/>
    </source>
</evidence>
<dbReference type="HAMAP" id="MF_00347">
    <property type="entry name" value="Polyphosphate_kinase"/>
    <property type="match status" value="1"/>
</dbReference>
<gene>
    <name evidence="6" type="primary">ppk</name>
    <name evidence="12" type="ORF">QP433_06830</name>
</gene>
<dbReference type="Gene3D" id="1.20.58.310">
    <property type="entry name" value="Polyphosphate kinase N-terminal domain"/>
    <property type="match status" value="1"/>
</dbReference>
<name>A0AAJ1Q6Z1_9LACT</name>
<feature type="binding site" evidence="6">
    <location>
        <position position="65"/>
    </location>
    <ligand>
        <name>ATP</name>
        <dbReference type="ChEBI" id="CHEBI:30616"/>
    </ligand>
</feature>
<dbReference type="CDD" id="cd09168">
    <property type="entry name" value="PLDc_PaPPK1_C2_like"/>
    <property type="match status" value="1"/>
</dbReference>
<dbReference type="Proteomes" id="UP001229251">
    <property type="component" value="Unassembled WGS sequence"/>
</dbReference>
<dbReference type="NCBIfam" id="NF003921">
    <property type="entry name" value="PRK05443.2-2"/>
    <property type="match status" value="1"/>
</dbReference>
<evidence type="ECO:0000313" key="13">
    <source>
        <dbReference type="Proteomes" id="UP001229251"/>
    </source>
</evidence>
<evidence type="ECO:0000313" key="12">
    <source>
        <dbReference type="EMBL" id="MDK7187691.1"/>
    </source>
</evidence>